<protein>
    <submittedName>
        <fullName evidence="1">Uncharacterized protein</fullName>
    </submittedName>
</protein>
<dbReference type="PANTHER" id="PTHR28002">
    <property type="entry name" value="MIOREX COMPLEX COMPONENT 11"/>
    <property type="match status" value="1"/>
</dbReference>
<dbReference type="Pfam" id="PF10306">
    <property type="entry name" value="FLILHELTA"/>
    <property type="match status" value="1"/>
</dbReference>
<keyword evidence="2" id="KW-1185">Reference proteome</keyword>
<dbReference type="EMBL" id="KV442157">
    <property type="protein sequence ID" value="OAQ22531.1"/>
    <property type="molecule type" value="Genomic_DNA"/>
</dbReference>
<dbReference type="InterPro" id="IPR018811">
    <property type="entry name" value="MRX11"/>
</dbReference>
<dbReference type="GO" id="GO:0005739">
    <property type="term" value="C:mitochondrion"/>
    <property type="evidence" value="ECO:0007669"/>
    <property type="project" value="TreeGrafter"/>
</dbReference>
<dbReference type="Proteomes" id="UP000078512">
    <property type="component" value="Unassembled WGS sequence"/>
</dbReference>
<dbReference type="OrthoDB" id="5580261at2759"/>
<reference evidence="1 2" key="1">
    <citation type="submission" date="2016-05" db="EMBL/GenBank/DDBJ databases">
        <title>Genome sequencing reveals origins of a unique bacterial endosymbiosis in the earliest lineages of terrestrial Fungi.</title>
        <authorList>
            <consortium name="DOE Joint Genome Institute"/>
            <person name="Uehling J."/>
            <person name="Gryganskyi A."/>
            <person name="Hameed K."/>
            <person name="Tschaplinski T."/>
            <person name="Misztal P."/>
            <person name="Wu S."/>
            <person name="Desiro A."/>
            <person name="Vande Pol N."/>
            <person name="Du Z.-Y."/>
            <person name="Zienkiewicz A."/>
            <person name="Zienkiewicz K."/>
            <person name="Morin E."/>
            <person name="Tisserant E."/>
            <person name="Splivallo R."/>
            <person name="Hainaut M."/>
            <person name="Henrissat B."/>
            <person name="Ohm R."/>
            <person name="Kuo A."/>
            <person name="Yan J."/>
            <person name="Lipzen A."/>
            <person name="Nolan M."/>
            <person name="Labutti K."/>
            <person name="Barry K."/>
            <person name="Goldstein A."/>
            <person name="Labbe J."/>
            <person name="Schadt C."/>
            <person name="Tuskan G."/>
            <person name="Grigoriev I."/>
            <person name="Martin F."/>
            <person name="Vilgalys R."/>
            <person name="Bonito G."/>
        </authorList>
    </citation>
    <scope>NUCLEOTIDE SEQUENCE [LARGE SCALE GENOMIC DNA]</scope>
    <source>
        <strain evidence="1 2">AG-77</strain>
    </source>
</reference>
<evidence type="ECO:0000313" key="2">
    <source>
        <dbReference type="Proteomes" id="UP000078512"/>
    </source>
</evidence>
<sequence length="209" mass="23161">MSTLRILPAFQRVRVGGHSLLSRTPLVSVSGVQARPLLTRSPPPIIKSIMQRSYSTSTPPGSSIAAATTTTNTTVTSEIPKKLSKFRQYAEQFKNKPASHLISFGILHEITAIVPLPIVYFALVETGVKIPFPEQAIEEGNRFVGRVAKYYGWDLEGADGARTMLNMATSYAVVKALLPLRLALCVWMTPWTATRIVSPAMNFWRRFKK</sequence>
<name>A0A197JDF1_9FUNG</name>
<accession>A0A197JDF1</accession>
<dbReference type="AlphaFoldDB" id="A0A197JDF1"/>
<proteinExistence type="predicted"/>
<evidence type="ECO:0000313" key="1">
    <source>
        <dbReference type="EMBL" id="OAQ22531.1"/>
    </source>
</evidence>
<organism evidence="1 2">
    <name type="scientific">Linnemannia elongata AG-77</name>
    <dbReference type="NCBI Taxonomy" id="1314771"/>
    <lineage>
        <taxon>Eukaryota</taxon>
        <taxon>Fungi</taxon>
        <taxon>Fungi incertae sedis</taxon>
        <taxon>Mucoromycota</taxon>
        <taxon>Mortierellomycotina</taxon>
        <taxon>Mortierellomycetes</taxon>
        <taxon>Mortierellales</taxon>
        <taxon>Mortierellaceae</taxon>
        <taxon>Linnemannia</taxon>
    </lineage>
</organism>
<dbReference type="PANTHER" id="PTHR28002:SF1">
    <property type="entry name" value="MIOREX COMPLEX COMPONENT 11"/>
    <property type="match status" value="1"/>
</dbReference>
<gene>
    <name evidence="1" type="ORF">K457DRAFT_143355</name>
</gene>